<dbReference type="PATRIC" id="fig|1454001.3.peg.2492"/>
<dbReference type="Proteomes" id="UP000020218">
    <property type="component" value="Unassembled WGS sequence"/>
</dbReference>
<gene>
    <name evidence="1" type="ORF">AW08_02449</name>
</gene>
<dbReference type="Pfam" id="PF07366">
    <property type="entry name" value="SnoaL"/>
    <property type="match status" value="1"/>
</dbReference>
<evidence type="ECO:0000313" key="1">
    <source>
        <dbReference type="EMBL" id="EXI66862.1"/>
    </source>
</evidence>
<name>A0A011NQG1_9PROT</name>
<dbReference type="Gene3D" id="3.10.450.50">
    <property type="match status" value="1"/>
</dbReference>
<accession>A0A011NQG1</accession>
<dbReference type="AlphaFoldDB" id="A0A011NQG1"/>
<dbReference type="InterPro" id="IPR032710">
    <property type="entry name" value="NTF2-like_dom_sf"/>
</dbReference>
<sequence>MDSSHIRAVVDSFYADIWNRHDKSRISALLGDHFTFRGSLGQAKVGHEEFASYVDFVHSVLAGYRCDIVDLVIEDSKAFARMRFSGIHRGEFFGYQPTGKPVEWPGAALFSFDGEKVADLWVLGDVHGLLQLLENNANG</sequence>
<protein>
    <submittedName>
        <fullName evidence="1">Ester cyclase</fullName>
    </submittedName>
</protein>
<dbReference type="InterPro" id="IPR009959">
    <property type="entry name" value="Cyclase_SnoaL-like"/>
</dbReference>
<proteinExistence type="predicted"/>
<dbReference type="GO" id="GO:0030638">
    <property type="term" value="P:polyketide metabolic process"/>
    <property type="evidence" value="ECO:0007669"/>
    <property type="project" value="InterPro"/>
</dbReference>
<organism evidence="1 2">
    <name type="scientific">Candidatus Accumulibacter adjunctus</name>
    <dbReference type="NCBI Taxonomy" id="1454001"/>
    <lineage>
        <taxon>Bacteria</taxon>
        <taxon>Pseudomonadati</taxon>
        <taxon>Pseudomonadota</taxon>
        <taxon>Betaproteobacteria</taxon>
        <taxon>Candidatus Accumulibacter</taxon>
    </lineage>
</organism>
<reference evidence="1" key="1">
    <citation type="submission" date="2014-02" db="EMBL/GenBank/DDBJ databases">
        <title>Expanding our view of genomic diversity in Candidatus Accumulibacter clades.</title>
        <authorList>
            <person name="Skennerton C.T."/>
            <person name="Barr J.J."/>
            <person name="Slater F.R."/>
            <person name="Bond P.L."/>
            <person name="Tyson G.W."/>
        </authorList>
    </citation>
    <scope>NUCLEOTIDE SEQUENCE [LARGE SCALE GENOMIC DNA]</scope>
</reference>
<keyword evidence="2" id="KW-1185">Reference proteome</keyword>
<dbReference type="EMBL" id="JFAX01000013">
    <property type="protein sequence ID" value="EXI66862.1"/>
    <property type="molecule type" value="Genomic_DNA"/>
</dbReference>
<evidence type="ECO:0000313" key="2">
    <source>
        <dbReference type="Proteomes" id="UP000020218"/>
    </source>
</evidence>
<dbReference type="STRING" id="1454001.AW08_02449"/>
<dbReference type="PANTHER" id="PTHR38436:SF1">
    <property type="entry name" value="ESTER CYCLASE"/>
    <property type="match status" value="1"/>
</dbReference>
<dbReference type="PANTHER" id="PTHR38436">
    <property type="entry name" value="POLYKETIDE CYCLASE SNOAL-LIKE DOMAIN"/>
    <property type="match status" value="1"/>
</dbReference>
<comment type="caution">
    <text evidence="1">The sequence shown here is derived from an EMBL/GenBank/DDBJ whole genome shotgun (WGS) entry which is preliminary data.</text>
</comment>
<dbReference type="SUPFAM" id="SSF54427">
    <property type="entry name" value="NTF2-like"/>
    <property type="match status" value="1"/>
</dbReference>